<feature type="transmembrane region" description="Helical" evidence="6">
    <location>
        <begin position="243"/>
        <end position="265"/>
    </location>
</feature>
<evidence type="ECO:0000256" key="3">
    <source>
        <dbReference type="ARBA" id="ARBA00022692"/>
    </source>
</evidence>
<feature type="transmembrane region" description="Helical" evidence="6">
    <location>
        <begin position="20"/>
        <end position="36"/>
    </location>
</feature>
<comment type="subcellular location">
    <subcellularLocation>
        <location evidence="1">Membrane</location>
        <topology evidence="1">Multi-pass membrane protein</topology>
    </subcellularLocation>
</comment>
<comment type="caution">
    <text evidence="7">The sequence shown here is derived from an EMBL/GenBank/DDBJ whole genome shotgun (WGS) entry which is preliminary data.</text>
</comment>
<feature type="transmembrane region" description="Helical" evidence="6">
    <location>
        <begin position="471"/>
        <end position="491"/>
    </location>
</feature>
<dbReference type="InterPro" id="IPR004814">
    <property type="entry name" value="Oligopep_transpt"/>
</dbReference>
<evidence type="ECO:0008006" key="8">
    <source>
        <dbReference type="Google" id="ProtNLM"/>
    </source>
</evidence>
<feature type="transmembrane region" description="Helical" evidence="6">
    <location>
        <begin position="285"/>
        <end position="309"/>
    </location>
</feature>
<feature type="transmembrane region" description="Helical" evidence="6">
    <location>
        <begin position="430"/>
        <end position="450"/>
    </location>
</feature>
<dbReference type="GO" id="GO:0016020">
    <property type="term" value="C:membrane"/>
    <property type="evidence" value="ECO:0007669"/>
    <property type="project" value="UniProtKB-SubCell"/>
</dbReference>
<dbReference type="PANTHER" id="PTHR31645">
    <property type="entry name" value="OLIGOPEPTIDE TRANSPORTER YGL114W-RELATED"/>
    <property type="match status" value="1"/>
</dbReference>
<evidence type="ECO:0000313" key="7">
    <source>
        <dbReference type="EMBL" id="KKN52207.1"/>
    </source>
</evidence>
<keyword evidence="2" id="KW-0813">Transport</keyword>
<evidence type="ECO:0000256" key="1">
    <source>
        <dbReference type="ARBA" id="ARBA00004141"/>
    </source>
</evidence>
<sequence>MSNEYRPYISPEQSMKEISFKAIFLGIIMAIVLGAANAYLGLMVGMTVAATFPAAVIAMAVLRPFKGTILEENFARTTGAVGEALAAGAIFTIPAFLMTGVWTKFDFVKSSLLMLVGGILGVFIITLIRRTLVEDADLPFPESVACAEIIKTGQKAGSSASYMFWAMGLGGLIEFFTSENGIRAIKPFVSTVFKIPGLSRTMYLNSDNVEVYKASPMKGRMFIESPAANAAMTGVGYIIGPKLAALTFSGGVLGWLFLMPILLFISGELGNLASKFDGNWTDMAISAYNAQIKPIAVGAMLVGAFFTLFKMRKSLMTGIGRSILDVKKTRAGVKTDTPRTDKDLPFPSIIIAIIALFISMVFLYNIFTHSIGSAFISAIVMIVMGLLFAAVAGYLVGIIGSSSNPISGLTLTTLLIAALMMVLMGQTGDAGIKAVLGVAAVVCCVAGVAGDMIQDLKVGHILGGTPWRMQVGELIGVVAAALTLTFSLQLLHNNVEGGIGGITLPAPQAGLMAAMAKGIVGGEMAWPLVLAGMLLAVVLILIGSPSPMLIAVGMYLPFRATACIFLGGVLKYYLDRSVAKKKSTAKGKEIVENTGLLLASGLIAGQALMGIITAGLKGLKIEMPESLNNPWLALLIYFTLGFILIYFPYKKMVSAGEFGKSTEEGS</sequence>
<gene>
    <name evidence="7" type="ORF">LCGC14_0615000</name>
</gene>
<feature type="transmembrane region" description="Helical" evidence="6">
    <location>
        <begin position="631"/>
        <end position="649"/>
    </location>
</feature>
<dbReference type="NCBIfam" id="TIGR00728">
    <property type="entry name" value="OPT_sfam"/>
    <property type="match status" value="1"/>
</dbReference>
<dbReference type="GO" id="GO:0035673">
    <property type="term" value="F:oligopeptide transmembrane transporter activity"/>
    <property type="evidence" value="ECO:0007669"/>
    <property type="project" value="InterPro"/>
</dbReference>
<reference evidence="7" key="1">
    <citation type="journal article" date="2015" name="Nature">
        <title>Complex archaea that bridge the gap between prokaryotes and eukaryotes.</title>
        <authorList>
            <person name="Spang A."/>
            <person name="Saw J.H."/>
            <person name="Jorgensen S.L."/>
            <person name="Zaremba-Niedzwiedzka K."/>
            <person name="Martijn J."/>
            <person name="Lind A.E."/>
            <person name="van Eijk R."/>
            <person name="Schleper C."/>
            <person name="Guy L."/>
            <person name="Ettema T.J."/>
        </authorList>
    </citation>
    <scope>NUCLEOTIDE SEQUENCE</scope>
</reference>
<dbReference type="InterPro" id="IPR045035">
    <property type="entry name" value="YSL-like"/>
</dbReference>
<feature type="transmembrane region" description="Helical" evidence="6">
    <location>
        <begin position="528"/>
        <end position="550"/>
    </location>
</feature>
<dbReference type="Pfam" id="PF03169">
    <property type="entry name" value="OPT"/>
    <property type="match status" value="1"/>
</dbReference>
<dbReference type="AlphaFoldDB" id="A0A0F9RQR8"/>
<evidence type="ECO:0000256" key="6">
    <source>
        <dbReference type="SAM" id="Phobius"/>
    </source>
</evidence>
<dbReference type="NCBIfam" id="TIGR00733">
    <property type="entry name" value="OPT family oligopeptide transporter"/>
    <property type="match status" value="1"/>
</dbReference>
<feature type="transmembrane region" description="Helical" evidence="6">
    <location>
        <begin position="42"/>
        <end position="62"/>
    </location>
</feature>
<keyword evidence="3 6" id="KW-0812">Transmembrane</keyword>
<organism evidence="7">
    <name type="scientific">marine sediment metagenome</name>
    <dbReference type="NCBI Taxonomy" id="412755"/>
    <lineage>
        <taxon>unclassified sequences</taxon>
        <taxon>metagenomes</taxon>
        <taxon>ecological metagenomes</taxon>
    </lineage>
</organism>
<feature type="transmembrane region" description="Helical" evidence="6">
    <location>
        <begin position="344"/>
        <end position="367"/>
    </location>
</feature>
<feature type="transmembrane region" description="Helical" evidence="6">
    <location>
        <begin position="595"/>
        <end position="619"/>
    </location>
</feature>
<feature type="transmembrane region" description="Helical" evidence="6">
    <location>
        <begin position="406"/>
        <end position="424"/>
    </location>
</feature>
<feature type="transmembrane region" description="Helical" evidence="6">
    <location>
        <begin position="373"/>
        <end position="399"/>
    </location>
</feature>
<evidence type="ECO:0000256" key="4">
    <source>
        <dbReference type="ARBA" id="ARBA00022989"/>
    </source>
</evidence>
<dbReference type="PANTHER" id="PTHR31645:SF0">
    <property type="entry name" value="OLIGOPEPTIDE TRANSPORTER YGL114W-RELATED"/>
    <property type="match status" value="1"/>
</dbReference>
<protein>
    <recommendedName>
        <fullName evidence="8">Oligopeptide transporter, OPT family</fullName>
    </recommendedName>
</protein>
<name>A0A0F9RQR8_9ZZZZ</name>
<keyword evidence="5 6" id="KW-0472">Membrane</keyword>
<feature type="transmembrane region" description="Helical" evidence="6">
    <location>
        <begin position="556"/>
        <end position="574"/>
    </location>
</feature>
<dbReference type="InterPro" id="IPR004813">
    <property type="entry name" value="OPT"/>
</dbReference>
<feature type="transmembrane region" description="Helical" evidence="6">
    <location>
        <begin position="110"/>
        <end position="128"/>
    </location>
</feature>
<feature type="transmembrane region" description="Helical" evidence="6">
    <location>
        <begin position="74"/>
        <end position="98"/>
    </location>
</feature>
<keyword evidence="4 6" id="KW-1133">Transmembrane helix</keyword>
<evidence type="ECO:0000256" key="5">
    <source>
        <dbReference type="ARBA" id="ARBA00023136"/>
    </source>
</evidence>
<dbReference type="EMBL" id="LAZR01001029">
    <property type="protein sequence ID" value="KKN52207.1"/>
    <property type="molecule type" value="Genomic_DNA"/>
</dbReference>
<evidence type="ECO:0000256" key="2">
    <source>
        <dbReference type="ARBA" id="ARBA00022448"/>
    </source>
</evidence>
<proteinExistence type="predicted"/>
<accession>A0A0F9RQR8</accession>